<accession>A0A0D8XI45</accession>
<dbReference type="Proteomes" id="UP000053766">
    <property type="component" value="Unassembled WGS sequence"/>
</dbReference>
<organism evidence="2 3">
    <name type="scientific">Dictyocaulus viviparus</name>
    <name type="common">Bovine lungworm</name>
    <dbReference type="NCBI Taxonomy" id="29172"/>
    <lineage>
        <taxon>Eukaryota</taxon>
        <taxon>Metazoa</taxon>
        <taxon>Ecdysozoa</taxon>
        <taxon>Nematoda</taxon>
        <taxon>Chromadorea</taxon>
        <taxon>Rhabditida</taxon>
        <taxon>Rhabditina</taxon>
        <taxon>Rhabditomorpha</taxon>
        <taxon>Strongyloidea</taxon>
        <taxon>Metastrongylidae</taxon>
        <taxon>Dictyocaulus</taxon>
    </lineage>
</organism>
<feature type="transmembrane region" description="Helical" evidence="1">
    <location>
        <begin position="12"/>
        <end position="29"/>
    </location>
</feature>
<dbReference type="AlphaFoldDB" id="A0A0D8XI45"/>
<keyword evidence="1" id="KW-1133">Transmembrane helix</keyword>
<reference evidence="3" key="2">
    <citation type="journal article" date="2016" name="Sci. Rep.">
        <title>Dictyocaulus viviparus genome, variome and transcriptome elucidate lungworm biology and support future intervention.</title>
        <authorList>
            <person name="McNulty S.N."/>
            <person name="Strube C."/>
            <person name="Rosa B.A."/>
            <person name="Martin J.C."/>
            <person name="Tyagi R."/>
            <person name="Choi Y.J."/>
            <person name="Wang Q."/>
            <person name="Hallsworth Pepin K."/>
            <person name="Zhang X."/>
            <person name="Ozersky P."/>
            <person name="Wilson R.K."/>
            <person name="Sternberg P.W."/>
            <person name="Gasser R.B."/>
            <person name="Mitreva M."/>
        </authorList>
    </citation>
    <scope>NUCLEOTIDE SEQUENCE [LARGE SCALE GENOMIC DNA]</scope>
    <source>
        <strain evidence="3">HannoverDv2000</strain>
    </source>
</reference>
<protein>
    <submittedName>
        <fullName evidence="2">Uncharacterized protein</fullName>
    </submittedName>
</protein>
<sequence>MIKKIIAESYLINMWLCVILLLICLHIYINDTYIIHWVPPEPETWSSLNITKEAKRFWELEWSKSTFSKECSGISYKNLKSIEVVPVYFWPGERIDLPCKMCELSMAYNGKVKYWAKVESIGEFLKAAQINVITRKDLYEIVKNERHLEDPQ</sequence>
<keyword evidence="3" id="KW-1185">Reference proteome</keyword>
<evidence type="ECO:0000313" key="3">
    <source>
        <dbReference type="Proteomes" id="UP000053766"/>
    </source>
</evidence>
<gene>
    <name evidence="2" type="ORF">DICVIV_09636</name>
</gene>
<evidence type="ECO:0000256" key="1">
    <source>
        <dbReference type="SAM" id="Phobius"/>
    </source>
</evidence>
<name>A0A0D8XI45_DICVI</name>
<keyword evidence="1" id="KW-0472">Membrane</keyword>
<reference evidence="2 3" key="1">
    <citation type="submission" date="2013-11" db="EMBL/GenBank/DDBJ databases">
        <title>Draft genome of the bovine lungworm Dictyocaulus viviparus.</title>
        <authorList>
            <person name="Mitreva M."/>
        </authorList>
    </citation>
    <scope>NUCLEOTIDE SEQUENCE [LARGE SCALE GENOMIC DNA]</scope>
    <source>
        <strain evidence="2 3">HannoverDv2000</strain>
    </source>
</reference>
<evidence type="ECO:0000313" key="2">
    <source>
        <dbReference type="EMBL" id="KJH44320.1"/>
    </source>
</evidence>
<dbReference type="OrthoDB" id="5835400at2759"/>
<dbReference type="EMBL" id="KN716482">
    <property type="protein sequence ID" value="KJH44320.1"/>
    <property type="molecule type" value="Genomic_DNA"/>
</dbReference>
<keyword evidence="1" id="KW-0812">Transmembrane</keyword>
<proteinExistence type="predicted"/>